<reference evidence="8" key="1">
    <citation type="submission" date="2018-01" db="EMBL/GenBank/DDBJ databases">
        <title>Genomic characterization of Leptospira inadai serogroup Lyme isolated from captured rat in Brazil and comparative analysis with human reference strain.</title>
        <authorList>
            <person name="Moreno L.Z."/>
            <person name="Loureiro A.P."/>
            <person name="Miraglia F."/>
            <person name="Kremer F.S."/>
            <person name="Eslabao M.R."/>
            <person name="Dellagostin O.A."/>
            <person name="Lilenbaum W."/>
            <person name="Moreno A.M."/>
        </authorList>
    </citation>
    <scope>NUCLEOTIDE SEQUENCE [LARGE SCALE GENOMIC DNA]</scope>
    <source>
        <strain evidence="8">M34/99</strain>
    </source>
</reference>
<comment type="function">
    <text evidence="3">Involved in chemotaxis. Part of a chemotaxis signal transduction system that modulates chemotaxis in response to various stimuli. Catalyzes the demethylation of specific methylglutamate residues introduced into the chemoreceptors (methyl-accepting chemotaxis proteins or MCP) by CheR. Also mediates the irreversible deamidation of specific glutamine residues to glutamic acid.</text>
</comment>
<keyword evidence="3 4" id="KW-0145">Chemotaxis</keyword>
<organism evidence="8 9">
    <name type="scientific">Leptospira inadai serovar Lyme</name>
    <dbReference type="NCBI Taxonomy" id="293084"/>
    <lineage>
        <taxon>Bacteria</taxon>
        <taxon>Pseudomonadati</taxon>
        <taxon>Spirochaetota</taxon>
        <taxon>Spirochaetia</taxon>
        <taxon>Leptospirales</taxon>
        <taxon>Leptospiraceae</taxon>
        <taxon>Leptospira</taxon>
    </lineage>
</organism>
<dbReference type="SUPFAM" id="SSF52738">
    <property type="entry name" value="Methylesterase CheB, C-terminal domain"/>
    <property type="match status" value="1"/>
</dbReference>
<dbReference type="InterPro" id="IPR035909">
    <property type="entry name" value="CheB_C"/>
</dbReference>
<protein>
    <recommendedName>
        <fullName evidence="3">Protein-glutamate methylesterase/protein-glutamine glutaminase</fullName>
        <ecNumber evidence="3">3.1.1.61</ecNumber>
        <ecNumber evidence="3">3.5.1.44</ecNumber>
    </recommendedName>
</protein>
<sequence>MVMASSVEPKNQRKRITVFAVDDSLIYRNLLRSAIMSEPEFEFVGAAIDGIFALPKISYLKPDFVVMDVEMPQMNGLDALAEIKKSNPETRVIMFSSLTSEGAKTTLQALDMGALDFVAKPSHMTKGNAGINETLGLLSDKIKAIYAQELVRFQDRKIGTLSGESELKPKRKFNICGIGISTGGPAALRELLSKLKPDLRGIIIIAQHMPSGFTKYLAENLTASSDFIVKEVSDGEILEEGSIYVAPGGMQLEVIRDKRGVIGKVYQGPLQELCKPSVNILFNSLAENFSNESVGVIMTGMGEDGYLGMKKMKENGAYLIAQSKETCLVYGMPNKPVKEGIVNEVLSIDSIAERISNFLSKDLT</sequence>
<evidence type="ECO:0000313" key="9">
    <source>
        <dbReference type="Proteomes" id="UP000094669"/>
    </source>
</evidence>
<evidence type="ECO:0000256" key="5">
    <source>
        <dbReference type="PROSITE-ProRule" id="PRU00169"/>
    </source>
</evidence>
<dbReference type="EMBL" id="MCRM02000003">
    <property type="protein sequence ID" value="PNV76261.1"/>
    <property type="molecule type" value="Genomic_DNA"/>
</dbReference>
<comment type="PTM">
    <text evidence="3">Phosphorylated by CheA. Phosphorylation of the N-terminal regulatory domain activates the methylesterase activity.</text>
</comment>
<keyword evidence="9" id="KW-1185">Reference proteome</keyword>
<dbReference type="Proteomes" id="UP000094669">
    <property type="component" value="Unassembled WGS sequence"/>
</dbReference>
<dbReference type="PIRSF" id="PIRSF000876">
    <property type="entry name" value="RR_chemtxs_CheB"/>
    <property type="match status" value="1"/>
</dbReference>
<evidence type="ECO:0000256" key="1">
    <source>
        <dbReference type="ARBA" id="ARBA00022801"/>
    </source>
</evidence>
<dbReference type="Gene3D" id="3.40.50.2300">
    <property type="match status" value="1"/>
</dbReference>
<feature type="active site" evidence="3 4">
    <location>
        <position position="304"/>
    </location>
</feature>
<comment type="catalytic activity">
    <reaction evidence="2 3">
        <text>[protein]-L-glutamate 5-O-methyl ester + H2O = L-glutamyl-[protein] + methanol + H(+)</text>
        <dbReference type="Rhea" id="RHEA:23236"/>
        <dbReference type="Rhea" id="RHEA-COMP:10208"/>
        <dbReference type="Rhea" id="RHEA-COMP:10311"/>
        <dbReference type="ChEBI" id="CHEBI:15377"/>
        <dbReference type="ChEBI" id="CHEBI:15378"/>
        <dbReference type="ChEBI" id="CHEBI:17790"/>
        <dbReference type="ChEBI" id="CHEBI:29973"/>
        <dbReference type="ChEBI" id="CHEBI:82795"/>
        <dbReference type="EC" id="3.1.1.61"/>
    </reaction>
</comment>
<dbReference type="Pfam" id="PF01339">
    <property type="entry name" value="CheB_methylest"/>
    <property type="match status" value="1"/>
</dbReference>
<dbReference type="EC" id="3.1.1.61" evidence="3"/>
<evidence type="ECO:0000313" key="8">
    <source>
        <dbReference type="EMBL" id="PNV76261.1"/>
    </source>
</evidence>
<feature type="domain" description="Response regulatory" evidence="6">
    <location>
        <begin position="17"/>
        <end position="135"/>
    </location>
</feature>
<dbReference type="InterPro" id="IPR000673">
    <property type="entry name" value="Sig_transdc_resp-reg_Me-estase"/>
</dbReference>
<dbReference type="NCBIfam" id="NF001965">
    <property type="entry name" value="PRK00742.1"/>
    <property type="match status" value="1"/>
</dbReference>
<comment type="catalytic activity">
    <reaction evidence="3">
        <text>L-glutaminyl-[protein] + H2O = L-glutamyl-[protein] + NH4(+)</text>
        <dbReference type="Rhea" id="RHEA:16441"/>
        <dbReference type="Rhea" id="RHEA-COMP:10207"/>
        <dbReference type="Rhea" id="RHEA-COMP:10208"/>
        <dbReference type="ChEBI" id="CHEBI:15377"/>
        <dbReference type="ChEBI" id="CHEBI:28938"/>
        <dbReference type="ChEBI" id="CHEBI:29973"/>
        <dbReference type="ChEBI" id="CHEBI:30011"/>
        <dbReference type="EC" id="3.5.1.44"/>
    </reaction>
</comment>
<dbReference type="EC" id="3.5.1.44" evidence="3"/>
<dbReference type="SUPFAM" id="SSF52172">
    <property type="entry name" value="CheY-like"/>
    <property type="match status" value="1"/>
</dbReference>
<comment type="similarity">
    <text evidence="3">Belongs to the CheB family.</text>
</comment>
<dbReference type="InterPro" id="IPR011006">
    <property type="entry name" value="CheY-like_superfamily"/>
</dbReference>
<dbReference type="Pfam" id="PF00072">
    <property type="entry name" value="Response_reg"/>
    <property type="match status" value="1"/>
</dbReference>
<dbReference type="Gene3D" id="3.40.50.180">
    <property type="entry name" value="Methylesterase CheB, C-terminal domain"/>
    <property type="match status" value="1"/>
</dbReference>
<dbReference type="CDD" id="cd16432">
    <property type="entry name" value="CheB_Rec"/>
    <property type="match status" value="1"/>
</dbReference>
<feature type="domain" description="CheB-type methylesterase" evidence="7">
    <location>
        <begin position="169"/>
        <end position="362"/>
    </location>
</feature>
<comment type="caution">
    <text evidence="8">The sequence shown here is derived from an EMBL/GenBank/DDBJ whole genome shotgun (WGS) entry which is preliminary data.</text>
</comment>
<dbReference type="PROSITE" id="PS50122">
    <property type="entry name" value="CHEB"/>
    <property type="match status" value="1"/>
</dbReference>
<accession>A0ABX4YM17</accession>
<dbReference type="PANTHER" id="PTHR42872">
    <property type="entry name" value="PROTEIN-GLUTAMATE METHYLESTERASE/PROTEIN-GLUTAMINE GLUTAMINASE"/>
    <property type="match status" value="1"/>
</dbReference>
<evidence type="ECO:0000259" key="7">
    <source>
        <dbReference type="PROSITE" id="PS50122"/>
    </source>
</evidence>
<comment type="domain">
    <text evidence="3">Contains a C-terminal catalytic domain, and an N-terminal region which modulates catalytic activity.</text>
</comment>
<proteinExistence type="inferred from homology"/>
<evidence type="ECO:0000256" key="4">
    <source>
        <dbReference type="PROSITE-ProRule" id="PRU00050"/>
    </source>
</evidence>
<dbReference type="HAMAP" id="MF_00099">
    <property type="entry name" value="CheB_chemtxs"/>
    <property type="match status" value="1"/>
</dbReference>
<keyword evidence="1 3" id="KW-0378">Hydrolase</keyword>
<feature type="modified residue" description="4-aspartylphosphate" evidence="3 5">
    <location>
        <position position="68"/>
    </location>
</feature>
<dbReference type="InterPro" id="IPR001789">
    <property type="entry name" value="Sig_transdc_resp-reg_receiver"/>
</dbReference>
<evidence type="ECO:0000256" key="2">
    <source>
        <dbReference type="ARBA" id="ARBA00048267"/>
    </source>
</evidence>
<feature type="active site" evidence="3 4">
    <location>
        <position position="181"/>
    </location>
</feature>
<name>A0ABX4YM17_9LEPT</name>
<gene>
    <name evidence="3" type="primary">cheB</name>
    <name evidence="8" type="ORF">BES34_004480</name>
</gene>
<dbReference type="CDD" id="cd17541">
    <property type="entry name" value="REC_CheB-like"/>
    <property type="match status" value="1"/>
</dbReference>
<dbReference type="PANTHER" id="PTHR42872:SF3">
    <property type="entry name" value="PROTEIN-GLUTAMATE METHYLESTERASE_PROTEIN-GLUTAMINE GLUTAMINASE 1"/>
    <property type="match status" value="1"/>
</dbReference>
<dbReference type="InterPro" id="IPR008248">
    <property type="entry name" value="CheB-like"/>
</dbReference>
<feature type="active site" evidence="3 4">
    <location>
        <position position="208"/>
    </location>
</feature>
<comment type="subcellular location">
    <subcellularLocation>
        <location evidence="3">Cytoplasm</location>
    </subcellularLocation>
</comment>
<keyword evidence="3" id="KW-0963">Cytoplasm</keyword>
<dbReference type="SMART" id="SM00448">
    <property type="entry name" value="REC"/>
    <property type="match status" value="1"/>
</dbReference>
<evidence type="ECO:0000256" key="3">
    <source>
        <dbReference type="HAMAP-Rule" id="MF_00099"/>
    </source>
</evidence>
<evidence type="ECO:0000259" key="6">
    <source>
        <dbReference type="PROSITE" id="PS50110"/>
    </source>
</evidence>
<dbReference type="PROSITE" id="PS50110">
    <property type="entry name" value="RESPONSE_REGULATORY"/>
    <property type="match status" value="1"/>
</dbReference>
<keyword evidence="3 5" id="KW-0597">Phosphoprotein</keyword>